<dbReference type="InterPro" id="IPR007049">
    <property type="entry name" value="Carb-sel_porin_OprB"/>
</dbReference>
<evidence type="ECO:0000313" key="3">
    <source>
        <dbReference type="EMBL" id="MFC3108189.1"/>
    </source>
</evidence>
<feature type="signal peptide" evidence="2">
    <location>
        <begin position="1"/>
        <end position="26"/>
    </location>
</feature>
<evidence type="ECO:0000256" key="1">
    <source>
        <dbReference type="ARBA" id="ARBA00008769"/>
    </source>
</evidence>
<sequence>MSKKNKKLWVAAWLVVCATSVAVAHAEELQDENWNAKFQTTYIWQTKPSFNAAYSGQNSLKPGHEKAYSFSATAAFGWRPWDGAELYLDPELLQGVPLSNLTGLAGLSNAEQQKSSGPNPVLYRARLFLRQSWNLGGETKTVESDVNQLAGKVDARRLVVTVGNLSVIDLFDGNGFAHDPRSQFMNTALATNGAYDYASDARGYTWGAAAEYFYDDWTLRAGRFRQPLESNGLPLDSGIFKHFGDQIELEHAHTVGGQGGKLRLLAFRNAASMGSFRDALFDAQASGGVPSVARVRKESIKYGFGVGFEQNLTPDIGVFARAGWNDGATEAYAFAEIERALSAGAAFKGTSWGRHDDVLGLALARNGLSAAHRDYLAAGGVGAFIGDGRLNYRPETVLEAYYNIKLVKHVSATVDVQRIANPAYNADRGPVTVGSIRLHAEF</sequence>
<feature type="chain" id="PRO_5044956922" evidence="2">
    <location>
        <begin position="27"/>
        <end position="442"/>
    </location>
</feature>
<dbReference type="RefSeq" id="WP_390331426.1">
    <property type="nucleotide sequence ID" value="NZ_JBHRTP010000024.1"/>
</dbReference>
<dbReference type="Pfam" id="PF04966">
    <property type="entry name" value="OprB"/>
    <property type="match status" value="1"/>
</dbReference>
<keyword evidence="2" id="KW-0732">Signal</keyword>
<protein>
    <submittedName>
        <fullName evidence="3">Carbohydrate porin</fullName>
    </submittedName>
</protein>
<gene>
    <name evidence="3" type="ORF">ACFOFO_09475</name>
</gene>
<evidence type="ECO:0000313" key="4">
    <source>
        <dbReference type="Proteomes" id="UP001595530"/>
    </source>
</evidence>
<comment type="similarity">
    <text evidence="1 2">Belongs to the OprB family.</text>
</comment>
<dbReference type="Proteomes" id="UP001595530">
    <property type="component" value="Unassembled WGS sequence"/>
</dbReference>
<name>A0ABV7EZL8_9BURK</name>
<comment type="caution">
    <text evidence="3">The sequence shown here is derived from an EMBL/GenBank/DDBJ whole genome shotgun (WGS) entry which is preliminary data.</text>
</comment>
<keyword evidence="4" id="KW-1185">Reference proteome</keyword>
<proteinExistence type="inferred from homology"/>
<evidence type="ECO:0000256" key="2">
    <source>
        <dbReference type="RuleBase" id="RU363072"/>
    </source>
</evidence>
<dbReference type="Gene3D" id="2.40.160.180">
    <property type="entry name" value="Carbohydrate-selective porin OprB"/>
    <property type="match status" value="1"/>
</dbReference>
<dbReference type="EMBL" id="JBHRTP010000024">
    <property type="protein sequence ID" value="MFC3108189.1"/>
    <property type="molecule type" value="Genomic_DNA"/>
</dbReference>
<organism evidence="3 4">
    <name type="scientific">Undibacterium arcticum</name>
    <dbReference type="NCBI Taxonomy" id="1762892"/>
    <lineage>
        <taxon>Bacteria</taxon>
        <taxon>Pseudomonadati</taxon>
        <taxon>Pseudomonadota</taxon>
        <taxon>Betaproteobacteria</taxon>
        <taxon>Burkholderiales</taxon>
        <taxon>Oxalobacteraceae</taxon>
        <taxon>Undibacterium</taxon>
    </lineage>
</organism>
<dbReference type="InterPro" id="IPR038673">
    <property type="entry name" value="OprB_sf"/>
</dbReference>
<accession>A0ABV7EZL8</accession>
<reference evidence="4" key="1">
    <citation type="journal article" date="2019" name="Int. J. Syst. Evol. Microbiol.">
        <title>The Global Catalogue of Microorganisms (GCM) 10K type strain sequencing project: providing services to taxonomists for standard genome sequencing and annotation.</title>
        <authorList>
            <consortium name="The Broad Institute Genomics Platform"/>
            <consortium name="The Broad Institute Genome Sequencing Center for Infectious Disease"/>
            <person name="Wu L."/>
            <person name="Ma J."/>
        </authorList>
    </citation>
    <scope>NUCLEOTIDE SEQUENCE [LARGE SCALE GENOMIC DNA]</scope>
    <source>
        <strain evidence="4">KCTC 42986</strain>
    </source>
</reference>